<proteinExistence type="predicted"/>
<sequence length="183" mass="19025">AGQQAGAESLSLSSQSQASGHLSEGGHYSDTTASAAGSDDDEGSTAATDGSTLRTSPAEQAGSQSSESEHSNIDSVEQNVSGRSSAYGDVLPESATGGVRSETSSVGIPYSGYVQPEGAEETDLDTSYRLHSLRLLLLDRLTQELPELREVGGVRAIPFMQVLLMLSSDLDSDEDADKAALDR</sequence>
<feature type="compositionally biased region" description="Low complexity" evidence="1">
    <location>
        <begin position="1"/>
        <end position="22"/>
    </location>
</feature>
<feature type="region of interest" description="Disordered" evidence="1">
    <location>
        <begin position="1"/>
        <end position="109"/>
    </location>
</feature>
<evidence type="ECO:0000313" key="3">
    <source>
        <dbReference type="RefSeq" id="XP_014674379.1"/>
    </source>
</evidence>
<accession>A0ABM1EQA8</accession>
<dbReference type="Proteomes" id="UP000695022">
    <property type="component" value="Unplaced"/>
</dbReference>
<dbReference type="GeneID" id="106814561"/>
<keyword evidence="2" id="KW-1185">Reference proteome</keyword>
<reference evidence="3" key="1">
    <citation type="submission" date="2025-08" db="UniProtKB">
        <authorList>
            <consortium name="RefSeq"/>
        </authorList>
    </citation>
    <scope>IDENTIFICATION</scope>
</reference>
<organism evidence="2 3">
    <name type="scientific">Priapulus caudatus</name>
    <name type="common">Priapulid worm</name>
    <dbReference type="NCBI Taxonomy" id="37621"/>
    <lineage>
        <taxon>Eukaryota</taxon>
        <taxon>Metazoa</taxon>
        <taxon>Ecdysozoa</taxon>
        <taxon>Scalidophora</taxon>
        <taxon>Priapulida</taxon>
        <taxon>Priapulimorpha</taxon>
        <taxon>Priapulimorphida</taxon>
        <taxon>Priapulidae</taxon>
        <taxon>Priapulus</taxon>
    </lineage>
</organism>
<dbReference type="InterPro" id="IPR045189">
    <property type="entry name" value="UBR4-like"/>
</dbReference>
<evidence type="ECO:0000313" key="2">
    <source>
        <dbReference type="Proteomes" id="UP000695022"/>
    </source>
</evidence>
<name>A0ABM1EQA8_PRICU</name>
<feature type="non-terminal residue" evidence="3">
    <location>
        <position position="1"/>
    </location>
</feature>
<evidence type="ECO:0000256" key="1">
    <source>
        <dbReference type="SAM" id="MobiDB-lite"/>
    </source>
</evidence>
<feature type="compositionally biased region" description="Polar residues" evidence="1">
    <location>
        <begin position="73"/>
        <end position="84"/>
    </location>
</feature>
<dbReference type="RefSeq" id="XP_014674379.1">
    <property type="nucleotide sequence ID" value="XM_014818893.1"/>
</dbReference>
<dbReference type="PANTHER" id="PTHR21725:SF1">
    <property type="entry name" value="E3 UBIQUITIN-PROTEIN LIGASE UBR4"/>
    <property type="match status" value="1"/>
</dbReference>
<feature type="compositionally biased region" description="Low complexity" evidence="1">
    <location>
        <begin position="56"/>
        <end position="66"/>
    </location>
</feature>
<protein>
    <submittedName>
        <fullName evidence="3">E3 ubiquitin-protein ligase UBR4-like</fullName>
    </submittedName>
</protein>
<dbReference type="PANTHER" id="PTHR21725">
    <property type="entry name" value="E3 UBIQUITIN-PROTEIN LIGASE UBR4"/>
    <property type="match status" value="1"/>
</dbReference>
<gene>
    <name evidence="3" type="primary">LOC106814561</name>
</gene>